<organism evidence="1 2">
    <name type="scientific">Streptomyces katrae</name>
    <dbReference type="NCBI Taxonomy" id="68223"/>
    <lineage>
        <taxon>Bacteria</taxon>
        <taxon>Bacillati</taxon>
        <taxon>Actinomycetota</taxon>
        <taxon>Actinomycetes</taxon>
        <taxon>Kitasatosporales</taxon>
        <taxon>Streptomycetaceae</taxon>
        <taxon>Streptomyces</taxon>
    </lineage>
</organism>
<reference evidence="1 2" key="1">
    <citation type="submission" date="2023-05" db="EMBL/GenBank/DDBJ databases">
        <title>Sequencing and Assembly of Streptomyces sp. NP73.</title>
        <authorList>
            <person name="Konwar A.N."/>
            <person name="Saikia K."/>
            <person name="Thakur D."/>
        </authorList>
    </citation>
    <scope>NUCLEOTIDE SEQUENCE [LARGE SCALE GENOMIC DNA]</scope>
    <source>
        <strain evidence="1 2">NP73</strain>
    </source>
</reference>
<sequence>MSLARVQQQIAAEEALAAEVAARRPPALPPDWELELDLRQRPIRVHVGGCAVGGKGFRRKPLTREAALRALGVDQLQWCPYYRSAAALGVLD</sequence>
<dbReference type="RefSeq" id="WP_285346349.1">
    <property type="nucleotide sequence ID" value="NZ_JASITI010000076.1"/>
</dbReference>
<dbReference type="InterPro" id="IPR046200">
    <property type="entry name" value="DUF6233"/>
</dbReference>
<comment type="caution">
    <text evidence="1">The sequence shown here is derived from an EMBL/GenBank/DDBJ whole genome shotgun (WGS) entry which is preliminary data.</text>
</comment>
<dbReference type="EMBL" id="JASITI010000076">
    <property type="protein sequence ID" value="MDK9500854.1"/>
    <property type="molecule type" value="Genomic_DNA"/>
</dbReference>
<proteinExistence type="predicted"/>
<gene>
    <name evidence="1" type="ORF">QEZ40_006879</name>
</gene>
<dbReference type="Proteomes" id="UP001223390">
    <property type="component" value="Unassembled WGS sequence"/>
</dbReference>
<keyword evidence="2" id="KW-1185">Reference proteome</keyword>
<accession>A0ABT7H6X9</accession>
<evidence type="ECO:0000313" key="2">
    <source>
        <dbReference type="Proteomes" id="UP001223390"/>
    </source>
</evidence>
<name>A0ABT7H6X9_9ACTN</name>
<evidence type="ECO:0000313" key="1">
    <source>
        <dbReference type="EMBL" id="MDK9500854.1"/>
    </source>
</evidence>
<dbReference type="Pfam" id="PF19746">
    <property type="entry name" value="DUF6233"/>
    <property type="match status" value="1"/>
</dbReference>
<protein>
    <submittedName>
        <fullName evidence="1">DUF6233 domain-containing protein</fullName>
    </submittedName>
</protein>